<evidence type="ECO:0000256" key="1">
    <source>
        <dbReference type="ARBA" id="ARBA00001948"/>
    </source>
</evidence>
<dbReference type="InterPro" id="IPR011059">
    <property type="entry name" value="Metal-dep_hydrolase_composite"/>
</dbReference>
<keyword evidence="4" id="KW-0533">Nickel</keyword>
<dbReference type="AlphaFoldDB" id="A0A9W9XYI7"/>
<dbReference type="PROSITE" id="PS51368">
    <property type="entry name" value="UREASE_3"/>
    <property type="match status" value="1"/>
</dbReference>
<evidence type="ECO:0000256" key="4">
    <source>
        <dbReference type="ARBA" id="ARBA00022596"/>
    </source>
</evidence>
<reference evidence="8" key="1">
    <citation type="submission" date="2022-12" db="EMBL/GenBank/DDBJ databases">
        <authorList>
            <person name="Petersen C."/>
        </authorList>
    </citation>
    <scope>NUCLEOTIDE SEQUENCE</scope>
    <source>
        <strain evidence="8">IBT 29495</strain>
    </source>
</reference>
<dbReference type="EC" id="3.5.1.5" evidence="3"/>
<gene>
    <name evidence="8" type="ORF">N7463_007774</name>
</gene>
<evidence type="ECO:0000256" key="2">
    <source>
        <dbReference type="ARBA" id="ARBA00004897"/>
    </source>
</evidence>
<dbReference type="InterPro" id="IPR005848">
    <property type="entry name" value="Urease_asu"/>
</dbReference>
<name>A0A9W9XYI7_9EURO</name>
<accession>A0A9W9XYI7</accession>
<dbReference type="EMBL" id="JAPWDS010000003">
    <property type="protein sequence ID" value="KAJ5504900.1"/>
    <property type="molecule type" value="Genomic_DNA"/>
</dbReference>
<dbReference type="SUPFAM" id="SSF51556">
    <property type="entry name" value="Metallo-dependent hydrolases"/>
    <property type="match status" value="1"/>
</dbReference>
<reference evidence="8" key="2">
    <citation type="journal article" date="2023" name="IMA Fungus">
        <title>Comparative genomic study of the Penicillium genus elucidates a diverse pangenome and 15 lateral gene transfer events.</title>
        <authorList>
            <person name="Petersen C."/>
            <person name="Sorensen T."/>
            <person name="Nielsen M.R."/>
            <person name="Sondergaard T.E."/>
            <person name="Sorensen J.L."/>
            <person name="Fitzpatrick D.A."/>
            <person name="Frisvad J.C."/>
            <person name="Nielsen K.L."/>
        </authorList>
    </citation>
    <scope>NUCLEOTIDE SEQUENCE</scope>
    <source>
        <strain evidence="8">IBT 29495</strain>
    </source>
</reference>
<feature type="domain" description="Urease" evidence="7">
    <location>
        <begin position="1"/>
        <end position="206"/>
    </location>
</feature>
<comment type="cofactor">
    <cofactor evidence="1">
        <name>Ni cation</name>
        <dbReference type="ChEBI" id="CHEBI:25516"/>
    </cofactor>
</comment>
<dbReference type="InterPro" id="IPR006680">
    <property type="entry name" value="Amidohydro-rel"/>
</dbReference>
<comment type="caution">
    <text evidence="8">The sequence shown here is derived from an EMBL/GenBank/DDBJ whole genome shotgun (WGS) entry which is preliminary data.</text>
</comment>
<dbReference type="GO" id="GO:0016151">
    <property type="term" value="F:nickel cation binding"/>
    <property type="evidence" value="ECO:0007669"/>
    <property type="project" value="InterPro"/>
</dbReference>
<comment type="caution">
    <text evidence="5">Lacks conserved residue(s) required for the propagation of feature annotation.</text>
</comment>
<dbReference type="GO" id="GO:0009039">
    <property type="term" value="F:urease activity"/>
    <property type="evidence" value="ECO:0007669"/>
    <property type="project" value="UniProtKB-EC"/>
</dbReference>
<proteinExistence type="inferred from homology"/>
<keyword evidence="9" id="KW-1185">Reference proteome</keyword>
<dbReference type="OrthoDB" id="4368324at2759"/>
<dbReference type="InterPro" id="IPR017951">
    <property type="entry name" value="Urease_asu_c"/>
</dbReference>
<evidence type="ECO:0000259" key="7">
    <source>
        <dbReference type="PROSITE" id="PS51368"/>
    </source>
</evidence>
<dbReference type="Proteomes" id="UP001149954">
    <property type="component" value="Unassembled WGS sequence"/>
</dbReference>
<sequence>MMPSDSQAMGRCGEVVLRTWNLAHKNKVERGPLPEDEDTGADNHRVKQYVSKYTINPALAQGISHLVGSVEVGKLADLVIWESARFGTKPFQVLKKGFIASAQMVCPPRCKPIIEHPMFAALLPSSSATFISKPGMENGSVKSYGLKKRIEIVKNTRTFTKLDMKFNNATPKMEVDAEAFTVTADGVECRAGAATSVLLAHQCFIY</sequence>
<evidence type="ECO:0000256" key="3">
    <source>
        <dbReference type="ARBA" id="ARBA00012934"/>
    </source>
</evidence>
<dbReference type="InterPro" id="IPR050112">
    <property type="entry name" value="Urease_alpha_subunit"/>
</dbReference>
<evidence type="ECO:0000313" key="9">
    <source>
        <dbReference type="Proteomes" id="UP001149954"/>
    </source>
</evidence>
<comment type="pathway">
    <text evidence="2">Nitrogen metabolism; urea degradation; CO(2) and NH(3) from urea (urease route): step 1/1.</text>
</comment>
<protein>
    <recommendedName>
        <fullName evidence="3">urease</fullName>
        <ecNumber evidence="3">3.5.1.5</ecNumber>
    </recommendedName>
</protein>
<dbReference type="SUPFAM" id="SSF51338">
    <property type="entry name" value="Composite domain of metallo-dependent hydrolases"/>
    <property type="match status" value="1"/>
</dbReference>
<dbReference type="InterPro" id="IPR032466">
    <property type="entry name" value="Metal_Hydrolase"/>
</dbReference>
<dbReference type="Gene3D" id="3.20.20.140">
    <property type="entry name" value="Metal-dependent hydrolases"/>
    <property type="match status" value="1"/>
</dbReference>
<evidence type="ECO:0000256" key="6">
    <source>
        <dbReference type="RuleBase" id="RU004158"/>
    </source>
</evidence>
<dbReference type="PANTHER" id="PTHR43440:SF1">
    <property type="entry name" value="UREASE"/>
    <property type="match status" value="1"/>
</dbReference>
<comment type="similarity">
    <text evidence="6">Belongs to the metallo-dependent hydrolases superfamily. Urease alpha subunit family.</text>
</comment>
<organism evidence="8 9">
    <name type="scientific">Penicillium fimorum</name>
    <dbReference type="NCBI Taxonomy" id="1882269"/>
    <lineage>
        <taxon>Eukaryota</taxon>
        <taxon>Fungi</taxon>
        <taxon>Dikarya</taxon>
        <taxon>Ascomycota</taxon>
        <taxon>Pezizomycotina</taxon>
        <taxon>Eurotiomycetes</taxon>
        <taxon>Eurotiomycetidae</taxon>
        <taxon>Eurotiales</taxon>
        <taxon>Aspergillaceae</taxon>
        <taxon>Penicillium</taxon>
    </lineage>
</organism>
<evidence type="ECO:0000313" key="8">
    <source>
        <dbReference type="EMBL" id="KAJ5504900.1"/>
    </source>
</evidence>
<dbReference type="PRINTS" id="PR01752">
    <property type="entry name" value="UREASE"/>
</dbReference>
<dbReference type="Pfam" id="PF01979">
    <property type="entry name" value="Amidohydro_1"/>
    <property type="match status" value="1"/>
</dbReference>
<dbReference type="PANTHER" id="PTHR43440">
    <property type="entry name" value="UREASE"/>
    <property type="match status" value="1"/>
</dbReference>
<evidence type="ECO:0000256" key="5">
    <source>
        <dbReference type="PROSITE-ProRule" id="PRU00700"/>
    </source>
</evidence>